<gene>
    <name evidence="2" type="ORF">CAUJ_LOCUS419</name>
</gene>
<protein>
    <submittedName>
        <fullName evidence="2">Uncharacterized protein</fullName>
    </submittedName>
</protein>
<dbReference type="Proteomes" id="UP000835052">
    <property type="component" value="Unassembled WGS sequence"/>
</dbReference>
<evidence type="ECO:0000256" key="1">
    <source>
        <dbReference type="SAM" id="MobiDB-lite"/>
    </source>
</evidence>
<accession>A0A8S1GRZ1</accession>
<proteinExistence type="predicted"/>
<keyword evidence="3" id="KW-1185">Reference proteome</keyword>
<evidence type="ECO:0000313" key="3">
    <source>
        <dbReference type="Proteomes" id="UP000835052"/>
    </source>
</evidence>
<dbReference type="EMBL" id="CAJGYM010000001">
    <property type="protein sequence ID" value="CAD6184500.1"/>
    <property type="molecule type" value="Genomic_DNA"/>
</dbReference>
<evidence type="ECO:0000313" key="2">
    <source>
        <dbReference type="EMBL" id="CAD6184500.1"/>
    </source>
</evidence>
<feature type="region of interest" description="Disordered" evidence="1">
    <location>
        <begin position="296"/>
        <end position="328"/>
    </location>
</feature>
<reference evidence="2" key="1">
    <citation type="submission" date="2020-10" db="EMBL/GenBank/DDBJ databases">
        <authorList>
            <person name="Kikuchi T."/>
        </authorList>
    </citation>
    <scope>NUCLEOTIDE SEQUENCE</scope>
    <source>
        <strain evidence="2">NKZ352</strain>
    </source>
</reference>
<feature type="compositionally biased region" description="Basic and acidic residues" evidence="1">
    <location>
        <begin position="1"/>
        <end position="19"/>
    </location>
</feature>
<dbReference type="AlphaFoldDB" id="A0A8S1GRZ1"/>
<name>A0A8S1GRZ1_9PELO</name>
<dbReference type="OrthoDB" id="5865419at2759"/>
<sequence>MMEADNPKISKPEVSRLDESTEATTQNSFPEEALELCEDEVSEPSPIDRRLKEGRSYNDGGWTSVELLKLAESLKKYGTQQKALHYIAHKVLNTRTYDEIATKVFEIRELVAESKEDLMTYAKNNWAKKGPRNVLPSRDLVADVDKMPRSWLAAMNAVDQSHPGVSLHTTREAVSKAISAAKHENDATQADVEDRTNLDVNWSRLYEVMLNASTFNSQLPSLNHLEAAILLKVLDDIDSEAYQAKDEEKAVMNGWFSEICMEEMGFCEPDTDARHALKSALQVSLDPLRTRAWSVPLNGAEPKTRDELPKIQSSAGKSRPPTVGKQKD</sequence>
<organism evidence="2 3">
    <name type="scientific">Caenorhabditis auriculariae</name>
    <dbReference type="NCBI Taxonomy" id="2777116"/>
    <lineage>
        <taxon>Eukaryota</taxon>
        <taxon>Metazoa</taxon>
        <taxon>Ecdysozoa</taxon>
        <taxon>Nematoda</taxon>
        <taxon>Chromadorea</taxon>
        <taxon>Rhabditida</taxon>
        <taxon>Rhabditina</taxon>
        <taxon>Rhabditomorpha</taxon>
        <taxon>Rhabditoidea</taxon>
        <taxon>Rhabditidae</taxon>
        <taxon>Peloderinae</taxon>
        <taxon>Caenorhabditis</taxon>
    </lineage>
</organism>
<comment type="caution">
    <text evidence="2">The sequence shown here is derived from an EMBL/GenBank/DDBJ whole genome shotgun (WGS) entry which is preliminary data.</text>
</comment>
<feature type="region of interest" description="Disordered" evidence="1">
    <location>
        <begin position="1"/>
        <end position="45"/>
    </location>
</feature>
<feature type="compositionally biased region" description="Acidic residues" evidence="1">
    <location>
        <begin position="32"/>
        <end position="42"/>
    </location>
</feature>